<evidence type="ECO:0000256" key="2">
    <source>
        <dbReference type="ARBA" id="ARBA00022827"/>
    </source>
</evidence>
<reference evidence="6" key="2">
    <citation type="submission" date="2020-02" db="EMBL/GenBank/DDBJ databases">
        <title>Identification and distribution of gene clusters putatively required for synthesis of sphingolipid metabolism inhibitors in phylogenetically diverse species of the filamentous fungus Fusarium.</title>
        <authorList>
            <person name="Kim H.-S."/>
            <person name="Busman M."/>
            <person name="Brown D.W."/>
            <person name="Divon H."/>
            <person name="Uhlig S."/>
            <person name="Proctor R.H."/>
        </authorList>
    </citation>
    <scope>NUCLEOTIDE SEQUENCE</scope>
    <source>
        <strain evidence="6">NRRL 25174</strain>
    </source>
</reference>
<evidence type="ECO:0000259" key="5">
    <source>
        <dbReference type="Pfam" id="PF01494"/>
    </source>
</evidence>
<sequence>MGLSRVPPIAIVGGGPCGLTLARLLQTAKINYVVFERDDSPNSATRSQGGTLDIHKETGQEALRRAGLHDQFKSLARYDATTMTIMDSQGKFRASFGDEDDGGDRPEIDRQQLRNVLLNSLPSDRIRWGKILDAVERKANADQNDPRDWALKFRDGSTESGFRLIVGADGAWSKVRPLITNAKPIYSGKSFLEGRVSPGNPVYKLAQQIAGKGSAMAMSARSTLAIQQLSDASYRMYMGIVAPESLMRPGGDADPNYMEKARKTMLGPGGFYENWAEDLRRLIKAAEGPWRPWPLYRLDKTLFSLESKPNGHRDRIHGRHITKRVPGVVLLGDAAHLATPNGEGVNQAMYDALVLFDEIISEVGVFGEQTYDPKVDAAALERAIVAYKREMRPRAYEHIQSSIDMENLMYADDGAQRMIEAFRCAHGDN</sequence>
<dbReference type="GO" id="GO:0004497">
    <property type="term" value="F:monooxygenase activity"/>
    <property type="evidence" value="ECO:0007669"/>
    <property type="project" value="UniProtKB-KW"/>
</dbReference>
<organism evidence="6 7">
    <name type="scientific">Fusarium beomiforme</name>
    <dbReference type="NCBI Taxonomy" id="44412"/>
    <lineage>
        <taxon>Eukaryota</taxon>
        <taxon>Fungi</taxon>
        <taxon>Dikarya</taxon>
        <taxon>Ascomycota</taxon>
        <taxon>Pezizomycotina</taxon>
        <taxon>Sordariomycetes</taxon>
        <taxon>Hypocreomycetidae</taxon>
        <taxon>Hypocreales</taxon>
        <taxon>Nectriaceae</taxon>
        <taxon>Fusarium</taxon>
        <taxon>Fusarium burgessii species complex</taxon>
    </lineage>
</organism>
<dbReference type="OrthoDB" id="655030at2759"/>
<dbReference type="Pfam" id="PF01494">
    <property type="entry name" value="FAD_binding_3"/>
    <property type="match status" value="1"/>
</dbReference>
<gene>
    <name evidence="6" type="ORF">FBEOM_8868</name>
</gene>
<feature type="domain" description="FAD-binding" evidence="5">
    <location>
        <begin position="9"/>
        <end position="178"/>
    </location>
</feature>
<keyword evidence="7" id="KW-1185">Reference proteome</keyword>
<keyword evidence="1" id="KW-0285">Flavoprotein</keyword>
<dbReference type="PRINTS" id="PR00420">
    <property type="entry name" value="RNGMNOXGNASE"/>
</dbReference>
<dbReference type="InterPro" id="IPR036188">
    <property type="entry name" value="FAD/NAD-bd_sf"/>
</dbReference>
<dbReference type="Gene3D" id="3.50.50.60">
    <property type="entry name" value="FAD/NAD(P)-binding domain"/>
    <property type="match status" value="1"/>
</dbReference>
<keyword evidence="4" id="KW-0503">Monooxygenase</keyword>
<dbReference type="PANTHER" id="PTHR46972:SF1">
    <property type="entry name" value="FAD DEPENDENT OXIDOREDUCTASE DOMAIN-CONTAINING PROTEIN"/>
    <property type="match status" value="1"/>
</dbReference>
<keyword evidence="3" id="KW-0560">Oxidoreductase</keyword>
<evidence type="ECO:0000256" key="4">
    <source>
        <dbReference type="ARBA" id="ARBA00023033"/>
    </source>
</evidence>
<dbReference type="Proteomes" id="UP000730481">
    <property type="component" value="Unassembled WGS sequence"/>
</dbReference>
<protein>
    <submittedName>
        <fullName evidence="6">Tetracycline resistance</fullName>
    </submittedName>
</protein>
<name>A0A9P5AF77_9HYPO</name>
<evidence type="ECO:0000256" key="3">
    <source>
        <dbReference type="ARBA" id="ARBA00023002"/>
    </source>
</evidence>
<dbReference type="EMBL" id="PVQB02000430">
    <property type="protein sequence ID" value="KAF4337279.1"/>
    <property type="molecule type" value="Genomic_DNA"/>
</dbReference>
<reference evidence="6" key="1">
    <citation type="journal article" date="2017" name="Mycologia">
        <title>Fusarium algeriense, sp. nov., a novel toxigenic crown rot pathogen of durum wheat from Algeria is nested in the Fusarium burgessii species complex.</title>
        <authorList>
            <person name="Laraba I."/>
            <person name="Keddad A."/>
            <person name="Boureghda H."/>
            <person name="Abdallah N."/>
            <person name="Vaughan M.M."/>
            <person name="Proctor R.H."/>
            <person name="Busman M."/>
            <person name="O'Donnell K."/>
        </authorList>
    </citation>
    <scope>NUCLEOTIDE SEQUENCE</scope>
    <source>
        <strain evidence="6">NRRL 25174</strain>
    </source>
</reference>
<keyword evidence="2" id="KW-0274">FAD</keyword>
<comment type="caution">
    <text evidence="6">The sequence shown here is derived from an EMBL/GenBank/DDBJ whole genome shotgun (WGS) entry which is preliminary data.</text>
</comment>
<dbReference type="PANTHER" id="PTHR46972">
    <property type="entry name" value="MONOOXYGENASE ASQM-RELATED"/>
    <property type="match status" value="1"/>
</dbReference>
<dbReference type="SUPFAM" id="SSF51905">
    <property type="entry name" value="FAD/NAD(P)-binding domain"/>
    <property type="match status" value="1"/>
</dbReference>
<dbReference type="AlphaFoldDB" id="A0A9P5AF77"/>
<accession>A0A9P5AF77</accession>
<proteinExistence type="predicted"/>
<evidence type="ECO:0000256" key="1">
    <source>
        <dbReference type="ARBA" id="ARBA00022630"/>
    </source>
</evidence>
<evidence type="ECO:0000313" key="6">
    <source>
        <dbReference type="EMBL" id="KAF4337279.1"/>
    </source>
</evidence>
<evidence type="ECO:0000313" key="7">
    <source>
        <dbReference type="Proteomes" id="UP000730481"/>
    </source>
</evidence>
<dbReference type="GO" id="GO:0071949">
    <property type="term" value="F:FAD binding"/>
    <property type="evidence" value="ECO:0007669"/>
    <property type="project" value="InterPro"/>
</dbReference>
<dbReference type="InterPro" id="IPR002938">
    <property type="entry name" value="FAD-bd"/>
</dbReference>